<gene>
    <name evidence="2" type="ORF">PEPS_18500</name>
</gene>
<dbReference type="EMBL" id="AP025292">
    <property type="protein sequence ID" value="BDC99569.1"/>
    <property type="molecule type" value="Genomic_DNA"/>
</dbReference>
<evidence type="ECO:0000313" key="3">
    <source>
        <dbReference type="Proteomes" id="UP001354989"/>
    </source>
</evidence>
<evidence type="ECO:0000313" key="2">
    <source>
        <dbReference type="EMBL" id="BDC99569.1"/>
    </source>
</evidence>
<sequence length="49" mass="5721">MSQNTKHVLKTIPKSIRTKVNWWLFGIVPWFAWGVLMVLILSQFDGYGL</sequence>
<keyword evidence="1" id="KW-1133">Transmembrane helix</keyword>
<keyword evidence="1" id="KW-0812">Transmembrane</keyword>
<feature type="transmembrane region" description="Helical" evidence="1">
    <location>
        <begin position="20"/>
        <end position="44"/>
    </location>
</feature>
<reference evidence="2 3" key="1">
    <citation type="submission" date="2021-12" db="EMBL/GenBank/DDBJ databases">
        <title>Genome sequencing of bacteria with rrn-lacking chromosome and rrn-plasmid.</title>
        <authorList>
            <person name="Anda M."/>
            <person name="Iwasaki W."/>
        </authorList>
    </citation>
    <scope>NUCLEOTIDE SEQUENCE [LARGE SCALE GENOMIC DNA]</scope>
    <source>
        <strain evidence="2 3">NBRC 101262</strain>
    </source>
</reference>
<name>A0ABM7VF78_9BACT</name>
<keyword evidence="3" id="KW-1185">Reference proteome</keyword>
<keyword evidence="1" id="KW-0472">Membrane</keyword>
<organism evidence="2 3">
    <name type="scientific">Persicobacter psychrovividus</name>
    <dbReference type="NCBI Taxonomy" id="387638"/>
    <lineage>
        <taxon>Bacteria</taxon>
        <taxon>Pseudomonadati</taxon>
        <taxon>Bacteroidota</taxon>
        <taxon>Cytophagia</taxon>
        <taxon>Cytophagales</taxon>
        <taxon>Persicobacteraceae</taxon>
        <taxon>Persicobacter</taxon>
    </lineage>
</organism>
<protein>
    <recommendedName>
        <fullName evidence="4">ABC transporter permease</fullName>
    </recommendedName>
</protein>
<dbReference type="Proteomes" id="UP001354989">
    <property type="component" value="Chromosome"/>
</dbReference>
<proteinExistence type="predicted"/>
<accession>A0ABM7VF78</accession>
<evidence type="ECO:0008006" key="4">
    <source>
        <dbReference type="Google" id="ProtNLM"/>
    </source>
</evidence>
<evidence type="ECO:0000256" key="1">
    <source>
        <dbReference type="SAM" id="Phobius"/>
    </source>
</evidence>